<feature type="transmembrane region" description="Helical" evidence="1">
    <location>
        <begin position="240"/>
        <end position="261"/>
    </location>
</feature>
<proteinExistence type="predicted"/>
<dbReference type="InterPro" id="IPR014782">
    <property type="entry name" value="Peptidase_M1_dom"/>
</dbReference>
<gene>
    <name evidence="3" type="ORF">H7F49_07870</name>
</gene>
<keyword evidence="3" id="KW-0378">Hydrolase</keyword>
<sequence>MSASIAAFEIRYQLRNPVFWVSVAIFFLLGFGLSASSNVSVGVPPSVHENSPFAVTIALGILSLFYLFVITSFVANAVVRDDVTGFGPMIRATPVGRSSFLAGRFVGGLGIAVLGYAAVPLGIAVGAAMPWVDPETVGPGGLATYLWPFLVIAIPNLILSSALLFSLATLTRSMLASYIGVLILVMGYLTVASVVGSEPQYQTAGARFEPMAMGAISEATRYWTAADMNTRLIPLEGNLLINRLISLAWSALFLGIAWARFSMTERAPSRWRQRRLARQARRGAAAARVPPRSLTRPARRSFGPAHAMGTFRARLKTETLQVLRSPGLIVLLLIAVVFTAFNLIFAETLYGTPSYPLTASVVTTVIQSSGLFTLIVAVFYGGELVWRERDVKINEIVDAAPVAGWAMLIPKILAITTVLVLMALAGMLTGVLFQLAHGARSIDLGMYLAAYVLPQSAHLLLIAVLAVFLQVLSPNKYVGWALMLVWFVTRVFLSNLGYRDLLYTYGASPPDPLSDMNGMGSFWIGGWITLAYWLCAAVVLLVLAHWAWPRGTVVAVRPRLKGMSGRATAVSGATALAAIAGMIGTGLVIHHNTHGLNRYETSDAREARTAAYERKYLKYERLPRPVVTDVDFTIAIYPDERRMDASGHYLLRNDSGVPITELHVRQGDEAARFTRLDVSGATLASDDRDNGYRIYRFTIPLAPGAMTRLDFASRIWHRGFANDQAATDLVANGTFVNNLAFAPIIGMDRNGLLQDRTKRRRQGLPDELHPARLEDTSAQGENYIHADWVNSRITISTSADQVPIAPGDKVSDVVRDGRRTAVFTSPAPILNFFSVQSARYALAEDRFGPVRLSVYHDPRHAWNVPGMLKAMKASLAYYTANFGPYQFGYARIIEFPGYASFAQAFAGTIPYSEDIGFAADVRDPEKIDYVTYVTAHEIAHQYWAHQVVGADMQGATLLSETLAQYSALMVMQRLEGRDKIRRFLKYELDRYLAARKTDVLAEQPLDRVENQQHIHYRKGALAMYLLQQRLGEDAVNRALARLVGTYRFKGAPYPRSLDLVAELRKEARTPEQQALITDLFQRITIYDLKARSATTRPAANGQWVTRITIDAAKFTADGKGRETPVNLAETIEVGLFTARPGSGAFDKAKVLAMARQPIRNGVQTIELRTAGKPLFAGVDPYNFYIDRDADDNLVAVN</sequence>
<organism evidence="3 4">
    <name type="scientific">Novosphingobium aerophilum</name>
    <dbReference type="NCBI Taxonomy" id="2839843"/>
    <lineage>
        <taxon>Bacteria</taxon>
        <taxon>Pseudomonadati</taxon>
        <taxon>Pseudomonadota</taxon>
        <taxon>Alphaproteobacteria</taxon>
        <taxon>Sphingomonadales</taxon>
        <taxon>Sphingomonadaceae</taxon>
        <taxon>Novosphingobium</taxon>
    </lineage>
</organism>
<evidence type="ECO:0000313" key="4">
    <source>
        <dbReference type="Proteomes" id="UP000520156"/>
    </source>
</evidence>
<dbReference type="GO" id="GO:0008270">
    <property type="term" value="F:zinc ion binding"/>
    <property type="evidence" value="ECO:0007669"/>
    <property type="project" value="InterPro"/>
</dbReference>
<dbReference type="PANTHER" id="PTHR43471">
    <property type="entry name" value="ABC TRANSPORTER PERMEASE"/>
    <property type="match status" value="1"/>
</dbReference>
<dbReference type="Pfam" id="PF01433">
    <property type="entry name" value="Peptidase_M1"/>
    <property type="match status" value="1"/>
</dbReference>
<feature type="transmembrane region" description="Helical" evidence="1">
    <location>
        <begin position="100"/>
        <end position="125"/>
    </location>
</feature>
<dbReference type="EMBL" id="JACLAU010000008">
    <property type="protein sequence ID" value="MBC2651618.1"/>
    <property type="molecule type" value="Genomic_DNA"/>
</dbReference>
<evidence type="ECO:0000256" key="1">
    <source>
        <dbReference type="SAM" id="Phobius"/>
    </source>
</evidence>
<feature type="transmembrane region" description="Helical" evidence="1">
    <location>
        <begin position="569"/>
        <end position="589"/>
    </location>
</feature>
<feature type="transmembrane region" description="Helical" evidence="1">
    <location>
        <begin position="145"/>
        <end position="168"/>
    </location>
</feature>
<protein>
    <submittedName>
        <fullName evidence="3">Aminopeptidase</fullName>
    </submittedName>
</protein>
<keyword evidence="1" id="KW-0812">Transmembrane</keyword>
<feature type="transmembrane region" description="Helical" evidence="1">
    <location>
        <begin position="53"/>
        <end position="79"/>
    </location>
</feature>
<name>A0A7X1KBW1_9SPHN</name>
<feature type="transmembrane region" description="Helical" evidence="1">
    <location>
        <begin position="357"/>
        <end position="380"/>
    </location>
</feature>
<dbReference type="AlphaFoldDB" id="A0A7X1KBW1"/>
<feature type="transmembrane region" description="Helical" evidence="1">
    <location>
        <begin position="522"/>
        <end position="548"/>
    </location>
</feature>
<keyword evidence="3" id="KW-0645">Protease</keyword>
<feature type="transmembrane region" description="Helical" evidence="1">
    <location>
        <begin position="448"/>
        <end position="470"/>
    </location>
</feature>
<dbReference type="InterPro" id="IPR027268">
    <property type="entry name" value="Peptidase_M4/M1_CTD_sf"/>
</dbReference>
<dbReference type="Gene3D" id="1.10.390.10">
    <property type="entry name" value="Neutral Protease Domain 2"/>
    <property type="match status" value="1"/>
</dbReference>
<feature type="transmembrane region" description="Helical" evidence="1">
    <location>
        <begin position="412"/>
        <end position="436"/>
    </location>
</feature>
<feature type="transmembrane region" description="Helical" evidence="1">
    <location>
        <begin position="175"/>
        <end position="195"/>
    </location>
</feature>
<reference evidence="3 4" key="1">
    <citation type="submission" date="2020-08" db="EMBL/GenBank/DDBJ databases">
        <title>The genome sequence of Novosphingobium flavum 4Y4.</title>
        <authorList>
            <person name="Liu Y."/>
        </authorList>
    </citation>
    <scope>NUCLEOTIDE SEQUENCE [LARGE SCALE GENOMIC DNA]</scope>
    <source>
        <strain evidence="3 4">4Y4</strain>
    </source>
</reference>
<evidence type="ECO:0000313" key="3">
    <source>
        <dbReference type="EMBL" id="MBC2651618.1"/>
    </source>
</evidence>
<feature type="transmembrane region" description="Helical" evidence="1">
    <location>
        <begin position="477"/>
        <end position="498"/>
    </location>
</feature>
<evidence type="ECO:0000259" key="2">
    <source>
        <dbReference type="Pfam" id="PF01433"/>
    </source>
</evidence>
<dbReference type="Proteomes" id="UP000520156">
    <property type="component" value="Unassembled WGS sequence"/>
</dbReference>
<dbReference type="GO" id="GO:0004177">
    <property type="term" value="F:aminopeptidase activity"/>
    <property type="evidence" value="ECO:0007669"/>
    <property type="project" value="UniProtKB-KW"/>
</dbReference>
<keyword evidence="1" id="KW-0472">Membrane</keyword>
<keyword evidence="4" id="KW-1185">Reference proteome</keyword>
<keyword evidence="1" id="KW-1133">Transmembrane helix</keyword>
<comment type="caution">
    <text evidence="3">The sequence shown here is derived from an EMBL/GenBank/DDBJ whole genome shotgun (WGS) entry which is preliminary data.</text>
</comment>
<dbReference type="GO" id="GO:0008237">
    <property type="term" value="F:metallopeptidase activity"/>
    <property type="evidence" value="ECO:0007669"/>
    <property type="project" value="InterPro"/>
</dbReference>
<keyword evidence="3" id="KW-0031">Aminopeptidase</keyword>
<dbReference type="SUPFAM" id="SSF55486">
    <property type="entry name" value="Metalloproteases ('zincins'), catalytic domain"/>
    <property type="match status" value="1"/>
</dbReference>
<accession>A0A7X1KBW1</accession>
<feature type="domain" description="Peptidase M1 membrane alanine aminopeptidase" evidence="2">
    <location>
        <begin position="872"/>
        <end position="1052"/>
    </location>
</feature>
<feature type="transmembrane region" description="Helical" evidence="1">
    <location>
        <begin position="322"/>
        <end position="345"/>
    </location>
</feature>
<feature type="transmembrane region" description="Helical" evidence="1">
    <location>
        <begin position="18"/>
        <end position="41"/>
    </location>
</feature>